<evidence type="ECO:0000313" key="2">
    <source>
        <dbReference type="EMBL" id="RNL44760.1"/>
    </source>
</evidence>
<dbReference type="Proteomes" id="UP000278632">
    <property type="component" value="Unassembled WGS sequence"/>
</dbReference>
<organism evidence="2 3">
    <name type="scientific">Paraeggerthella hongkongensis</name>
    <dbReference type="NCBI Taxonomy" id="230658"/>
    <lineage>
        <taxon>Bacteria</taxon>
        <taxon>Bacillati</taxon>
        <taxon>Actinomycetota</taxon>
        <taxon>Coriobacteriia</taxon>
        <taxon>Eggerthellales</taxon>
        <taxon>Eggerthellaceae</taxon>
        <taxon>Paraeggerthella</taxon>
    </lineage>
</organism>
<gene>
    <name evidence="2" type="ORF">DMP08_06095</name>
</gene>
<sequence length="114" mass="11914">MELFEFASQIATPDYVAAKIASCELAISGSQMAVAIELSIVAVCAVAAVAAWRKEKHGGETVWAEVCWVAPIIGAIAAFSMLLSLASIGTGYQTLAAWSNDPVTEVVTRLAAKL</sequence>
<keyword evidence="3" id="KW-1185">Reference proteome</keyword>
<comment type="caution">
    <text evidence="2">The sequence shown here is derived from an EMBL/GenBank/DDBJ whole genome shotgun (WGS) entry which is preliminary data.</text>
</comment>
<dbReference type="EMBL" id="QICD01000009">
    <property type="protein sequence ID" value="RNL44760.1"/>
    <property type="molecule type" value="Genomic_DNA"/>
</dbReference>
<accession>A0A3N0BBM3</accession>
<reference evidence="3" key="1">
    <citation type="submission" date="2018-05" db="EMBL/GenBank/DDBJ databases">
        <title>Genome Sequencing of selected type strains of the family Eggerthellaceae.</title>
        <authorList>
            <person name="Danylec N."/>
            <person name="Stoll D.A."/>
            <person name="Doetsch A."/>
            <person name="Huch M."/>
        </authorList>
    </citation>
    <scope>NUCLEOTIDE SEQUENCE [LARGE SCALE GENOMIC DNA]</scope>
    <source>
        <strain evidence="3">DSM 16106</strain>
    </source>
</reference>
<proteinExistence type="predicted"/>
<feature type="transmembrane region" description="Helical" evidence="1">
    <location>
        <begin position="32"/>
        <end position="52"/>
    </location>
</feature>
<keyword evidence="1" id="KW-1133">Transmembrane helix</keyword>
<feature type="transmembrane region" description="Helical" evidence="1">
    <location>
        <begin position="64"/>
        <end position="88"/>
    </location>
</feature>
<keyword evidence="1" id="KW-0812">Transmembrane</keyword>
<protein>
    <submittedName>
        <fullName evidence="2">Uncharacterized protein</fullName>
    </submittedName>
</protein>
<dbReference type="RefSeq" id="WP_123192062.1">
    <property type="nucleotide sequence ID" value="NZ_QICD01000009.1"/>
</dbReference>
<dbReference type="AlphaFoldDB" id="A0A3N0BBM3"/>
<evidence type="ECO:0000313" key="3">
    <source>
        <dbReference type="Proteomes" id="UP000278632"/>
    </source>
</evidence>
<evidence type="ECO:0000256" key="1">
    <source>
        <dbReference type="SAM" id="Phobius"/>
    </source>
</evidence>
<name>A0A3N0BBM3_9ACTN</name>
<keyword evidence="1" id="KW-0472">Membrane</keyword>